<proteinExistence type="predicted"/>
<comment type="caution">
    <text evidence="2">The sequence shown here is derived from an EMBL/GenBank/DDBJ whole genome shotgun (WGS) entry which is preliminary data.</text>
</comment>
<accession>A0AAN8GBS6</accession>
<evidence type="ECO:0000313" key="3">
    <source>
        <dbReference type="Proteomes" id="UP001331761"/>
    </source>
</evidence>
<dbReference type="EMBL" id="WIXE01001036">
    <property type="protein sequence ID" value="KAK5986068.1"/>
    <property type="molecule type" value="Genomic_DNA"/>
</dbReference>
<sequence>MVFKFRERISNHRASLRKQFTRSLHVFDASGSLPKPDSPSELSSGNVVVFEPTTPSPDRDEPDETPAPEELNQAFIMMSGEPDPRIEP</sequence>
<evidence type="ECO:0000313" key="2">
    <source>
        <dbReference type="EMBL" id="KAK5986068.1"/>
    </source>
</evidence>
<name>A0AAN8GBS6_TRICO</name>
<dbReference type="AlphaFoldDB" id="A0AAN8GBS6"/>
<protein>
    <submittedName>
        <fullName evidence="2">Uncharacterized protein</fullName>
    </submittedName>
</protein>
<gene>
    <name evidence="2" type="ORF">GCK32_005723</name>
</gene>
<evidence type="ECO:0000256" key="1">
    <source>
        <dbReference type="SAM" id="MobiDB-lite"/>
    </source>
</evidence>
<dbReference type="Proteomes" id="UP001331761">
    <property type="component" value="Unassembled WGS sequence"/>
</dbReference>
<feature type="region of interest" description="Disordered" evidence="1">
    <location>
        <begin position="31"/>
        <end position="69"/>
    </location>
</feature>
<reference evidence="2 3" key="1">
    <citation type="submission" date="2019-10" db="EMBL/GenBank/DDBJ databases">
        <title>Assembly and Annotation for the nematode Trichostrongylus colubriformis.</title>
        <authorList>
            <person name="Martin J."/>
        </authorList>
    </citation>
    <scope>NUCLEOTIDE SEQUENCE [LARGE SCALE GENOMIC DNA]</scope>
    <source>
        <strain evidence="2">G859</strain>
        <tissue evidence="2">Whole worm</tissue>
    </source>
</reference>
<organism evidence="2 3">
    <name type="scientific">Trichostrongylus colubriformis</name>
    <name type="common">Black scour worm</name>
    <dbReference type="NCBI Taxonomy" id="6319"/>
    <lineage>
        <taxon>Eukaryota</taxon>
        <taxon>Metazoa</taxon>
        <taxon>Ecdysozoa</taxon>
        <taxon>Nematoda</taxon>
        <taxon>Chromadorea</taxon>
        <taxon>Rhabditida</taxon>
        <taxon>Rhabditina</taxon>
        <taxon>Rhabditomorpha</taxon>
        <taxon>Strongyloidea</taxon>
        <taxon>Trichostrongylidae</taxon>
        <taxon>Trichostrongylus</taxon>
    </lineage>
</organism>
<keyword evidence="3" id="KW-1185">Reference proteome</keyword>